<dbReference type="Gene3D" id="3.40.190.10">
    <property type="entry name" value="Periplasmic binding protein-like II"/>
    <property type="match status" value="2"/>
</dbReference>
<feature type="signal peptide" evidence="1">
    <location>
        <begin position="1"/>
        <end position="23"/>
    </location>
</feature>
<proteinExistence type="predicted"/>
<dbReference type="OrthoDB" id="8594082at2"/>
<reference evidence="2 3" key="1">
    <citation type="journal article" date="2007" name="Int. J. Syst. Evol. Microbiol.">
        <title>Description of Pelomonas aquatica sp. nov. and Pelomonas puraquae sp. nov., isolated from industrial and haemodialysis water.</title>
        <authorList>
            <person name="Gomila M."/>
            <person name="Bowien B."/>
            <person name="Falsen E."/>
            <person name="Moore E.R."/>
            <person name="Lalucat J."/>
        </authorList>
    </citation>
    <scope>NUCLEOTIDE SEQUENCE [LARGE SCALE GENOMIC DNA]</scope>
    <source>
        <strain evidence="2 3">CCUG 52769</strain>
    </source>
</reference>
<dbReference type="AlphaFoldDB" id="A0A254NFV9"/>
<dbReference type="Proteomes" id="UP000197446">
    <property type="component" value="Unassembled WGS sequence"/>
</dbReference>
<gene>
    <name evidence="2" type="ORF">CDO81_11060</name>
</gene>
<dbReference type="SUPFAM" id="SSF53850">
    <property type="entry name" value="Periplasmic binding protein-like II"/>
    <property type="match status" value="1"/>
</dbReference>
<dbReference type="EMBL" id="NISI01000003">
    <property type="protein sequence ID" value="OWR04238.1"/>
    <property type="molecule type" value="Genomic_DNA"/>
</dbReference>
<accession>A0A254NFV9</accession>
<evidence type="ECO:0000313" key="3">
    <source>
        <dbReference type="Proteomes" id="UP000197446"/>
    </source>
</evidence>
<evidence type="ECO:0000256" key="1">
    <source>
        <dbReference type="SAM" id="SignalP"/>
    </source>
</evidence>
<sequence>MPVSSLARPALLLCLTAATAVTAAPLPTLKLLVFPAPGLFDVQDDGRIAGPGGALLVKIGRASAVTFETQSLPIPRAWHTIQATPQSCVVGMSRTPDREGRFQWVAPISRADFIVYGRPDSPALAPELSALRGRAVVVLRETVPANQLRDLGVPAQEVSSPAIALRMLQAGRVDYWYVHQLLAEPAASAAGGPALKPLFTTSRHDGYLACNLEVPAATVEQLRQALQRLRRNGDLAEFGLR</sequence>
<feature type="chain" id="PRO_5012197247" evidence="1">
    <location>
        <begin position="24"/>
        <end position="241"/>
    </location>
</feature>
<dbReference type="PANTHER" id="PTHR38834:SF3">
    <property type="entry name" value="SOLUTE-BINDING PROTEIN FAMILY 3_N-TERMINAL DOMAIN-CONTAINING PROTEIN"/>
    <property type="match status" value="1"/>
</dbReference>
<protein>
    <submittedName>
        <fullName evidence="2">Uncharacterized protein</fullName>
    </submittedName>
</protein>
<dbReference type="RefSeq" id="WP_088483259.1">
    <property type="nucleotide sequence ID" value="NZ_NISI01000003.1"/>
</dbReference>
<keyword evidence="3" id="KW-1185">Reference proteome</keyword>
<dbReference type="PANTHER" id="PTHR38834">
    <property type="entry name" value="PERIPLASMIC SUBSTRATE BINDING PROTEIN FAMILY 3"/>
    <property type="match status" value="1"/>
</dbReference>
<name>A0A254NFV9_9BURK</name>
<organism evidence="2 3">
    <name type="scientific">Roseateles puraquae</name>
    <dbReference type="NCBI Taxonomy" id="431059"/>
    <lineage>
        <taxon>Bacteria</taxon>
        <taxon>Pseudomonadati</taxon>
        <taxon>Pseudomonadota</taxon>
        <taxon>Betaproteobacteria</taxon>
        <taxon>Burkholderiales</taxon>
        <taxon>Sphaerotilaceae</taxon>
        <taxon>Roseateles</taxon>
    </lineage>
</organism>
<comment type="caution">
    <text evidence="2">The sequence shown here is derived from an EMBL/GenBank/DDBJ whole genome shotgun (WGS) entry which is preliminary data.</text>
</comment>
<evidence type="ECO:0000313" key="2">
    <source>
        <dbReference type="EMBL" id="OWR04238.1"/>
    </source>
</evidence>
<keyword evidence="1" id="KW-0732">Signal</keyword>